<dbReference type="PANTHER" id="PTHR43507:SF1">
    <property type="entry name" value="NADH-UBIQUINONE OXIDOREDUCTASE CHAIN 4"/>
    <property type="match status" value="1"/>
</dbReference>
<keyword evidence="7 9" id="KW-0472">Membrane</keyword>
<evidence type="ECO:0000256" key="1">
    <source>
        <dbReference type="ARBA" id="ARBA00004127"/>
    </source>
</evidence>
<reference evidence="13" key="1">
    <citation type="journal article" date="2018" name="Science">
        <title>A primordial and reversible TCA cycle in a facultatively chemolithoautotrophic thermophile.</title>
        <authorList>
            <person name="Nunoura T."/>
            <person name="Chikaraishi Y."/>
            <person name="Izaki R."/>
            <person name="Suwa T."/>
            <person name="Sato T."/>
            <person name="Harada T."/>
            <person name="Mori K."/>
            <person name="Kato Y."/>
            <person name="Miyazaki M."/>
            <person name="Shimamura S."/>
            <person name="Yanagawa K."/>
            <person name="Shuto A."/>
            <person name="Ohkouchi N."/>
            <person name="Fujita N."/>
            <person name="Takaki Y."/>
            <person name="Atomi H."/>
            <person name="Takai K."/>
        </authorList>
    </citation>
    <scope>NUCLEOTIDE SEQUENCE [LARGE SCALE GENOMIC DNA]</scope>
    <source>
        <strain evidence="13">DSM 17441 / JCM 13301 / NBRC 103674 / ABI70S6</strain>
    </source>
</reference>
<dbReference type="KEGG" id="ttk:TST_0210"/>
<feature type="transmembrane region" description="Helical" evidence="9">
    <location>
        <begin position="307"/>
        <end position="326"/>
    </location>
</feature>
<keyword evidence="4" id="KW-1278">Translocase</keyword>
<dbReference type="InterPro" id="IPR001750">
    <property type="entry name" value="ND/Mrp_TM"/>
</dbReference>
<dbReference type="GO" id="GO:0048039">
    <property type="term" value="F:ubiquinone binding"/>
    <property type="evidence" value="ECO:0007669"/>
    <property type="project" value="TreeGrafter"/>
</dbReference>
<dbReference type="Pfam" id="PF01059">
    <property type="entry name" value="Oxidored_q5_N"/>
    <property type="match status" value="1"/>
</dbReference>
<dbReference type="AlphaFoldDB" id="A0A0S3QRQ4"/>
<dbReference type="GO" id="GO:0012505">
    <property type="term" value="C:endomembrane system"/>
    <property type="evidence" value="ECO:0007669"/>
    <property type="project" value="UniProtKB-SubCell"/>
</dbReference>
<dbReference type="PANTHER" id="PTHR43507">
    <property type="entry name" value="NADH-UBIQUINONE OXIDOREDUCTASE CHAIN 4"/>
    <property type="match status" value="1"/>
</dbReference>
<feature type="transmembrane region" description="Helical" evidence="9">
    <location>
        <begin position="338"/>
        <end position="356"/>
    </location>
</feature>
<name>A0A0S3QRQ4_THET7</name>
<protein>
    <submittedName>
        <fullName evidence="12">NADH-quinone oxidoreductase subunit M</fullName>
        <ecNumber evidence="12">1.6.5.3</ecNumber>
    </submittedName>
</protein>
<keyword evidence="12" id="KW-0560">Oxidoreductase</keyword>
<feature type="transmembrane region" description="Helical" evidence="9">
    <location>
        <begin position="138"/>
        <end position="155"/>
    </location>
</feature>
<dbReference type="Pfam" id="PF00361">
    <property type="entry name" value="Proton_antipo_M"/>
    <property type="match status" value="1"/>
</dbReference>
<dbReference type="InterPro" id="IPR003918">
    <property type="entry name" value="NADH_UbQ_OxRdtase"/>
</dbReference>
<feature type="transmembrane region" description="Helical" evidence="9">
    <location>
        <begin position="411"/>
        <end position="431"/>
    </location>
</feature>
<evidence type="ECO:0000313" key="13">
    <source>
        <dbReference type="Proteomes" id="UP000063234"/>
    </source>
</evidence>
<proteinExistence type="inferred from homology"/>
<feature type="transmembrane region" description="Helical" evidence="9">
    <location>
        <begin position="6"/>
        <end position="25"/>
    </location>
</feature>
<feature type="domain" description="NADH:quinone oxidoreductase/Mrp antiporter transmembrane" evidence="10">
    <location>
        <begin position="131"/>
        <end position="424"/>
    </location>
</feature>
<keyword evidence="13" id="KW-1185">Reference proteome</keyword>
<keyword evidence="5 9" id="KW-1133">Transmembrane helix</keyword>
<keyword evidence="6" id="KW-0520">NAD</keyword>
<dbReference type="NCBIfam" id="TIGR01972">
    <property type="entry name" value="NDH_I_M"/>
    <property type="match status" value="1"/>
</dbReference>
<evidence type="ECO:0000259" key="11">
    <source>
        <dbReference type="Pfam" id="PF01059"/>
    </source>
</evidence>
<dbReference type="GO" id="GO:0015990">
    <property type="term" value="P:electron transport coupled proton transport"/>
    <property type="evidence" value="ECO:0007669"/>
    <property type="project" value="TreeGrafter"/>
</dbReference>
<feature type="transmembrane region" description="Helical" evidence="9">
    <location>
        <begin position="452"/>
        <end position="472"/>
    </location>
</feature>
<dbReference type="PATRIC" id="fig|1298851.3.peg.215"/>
<sequence length="522" mass="58872">MMANFPILTVLTLFPLVGVVIIAFIDRKNVNVIRWVALVTSIVEFILSIPLYFNFKLGTAQFQFVEKYQWIKAWGASYHVGIDGISLFLVLLTTFLTILSILASWTIEKRVKEYMISFLFLETTMVGVFVALDLLLFYLFWEVMLIPMFLLIGVWGGPRRVYAAIKFFLYTMAGSVLMLGAIIYLYWNHYNVTGSLSFNLFDLLKTPVPQQIVPWLFLAFALAFAIKVPMWPFHTWLPDAHVEAPTAGSVILAGVLLKMGTYGFMRFCMPFFPQAVQKFAVLFLALAVIGIIYGALVALVQEDIKKLVAYSSVSHLGTCMLGLFALNLQSVSGSLLQMINHGISTGALFLLVGMIYDRRHTRLIKEYGGIAKVMPIYATFFMIAMFSSCGLPGLNGFVGEFLTLVGTFKNYPWFAMLGATATIFSAAYLLWMYKRVFFQVLTNPANLKLKDLNFREIVICLMITVPMFWIGLYPKPFLERMQPSVEAFIKLSKGEANAYVVYDVVQKDKKLAALSTTAKIED</sequence>
<evidence type="ECO:0000256" key="8">
    <source>
        <dbReference type="RuleBase" id="RU000320"/>
    </source>
</evidence>
<evidence type="ECO:0000313" key="12">
    <source>
        <dbReference type="EMBL" id="BAT71019.1"/>
    </source>
</evidence>
<evidence type="ECO:0000256" key="2">
    <source>
        <dbReference type="ARBA" id="ARBA00009025"/>
    </source>
</evidence>
<dbReference type="InterPro" id="IPR000260">
    <property type="entry name" value="NADH4_N"/>
</dbReference>
<evidence type="ECO:0000256" key="6">
    <source>
        <dbReference type="ARBA" id="ARBA00023027"/>
    </source>
</evidence>
<feature type="transmembrane region" description="Helical" evidence="9">
    <location>
        <begin position="167"/>
        <end position="187"/>
    </location>
</feature>
<evidence type="ECO:0000256" key="9">
    <source>
        <dbReference type="SAM" id="Phobius"/>
    </source>
</evidence>
<accession>A0A0S3QRQ4</accession>
<comment type="subcellular location">
    <subcellularLocation>
        <location evidence="1">Endomembrane system</location>
        <topology evidence="1">Multi-pass membrane protein</topology>
    </subcellularLocation>
    <subcellularLocation>
        <location evidence="8">Membrane</location>
        <topology evidence="8">Multi-pass membrane protein</topology>
    </subcellularLocation>
</comment>
<evidence type="ECO:0000259" key="10">
    <source>
        <dbReference type="Pfam" id="PF00361"/>
    </source>
</evidence>
<dbReference type="GO" id="GO:0008137">
    <property type="term" value="F:NADH dehydrogenase (ubiquinone) activity"/>
    <property type="evidence" value="ECO:0007669"/>
    <property type="project" value="InterPro"/>
</dbReference>
<dbReference type="RefSeq" id="WP_197585825.1">
    <property type="nucleotide sequence ID" value="NZ_AP013035.1"/>
</dbReference>
<evidence type="ECO:0000256" key="3">
    <source>
        <dbReference type="ARBA" id="ARBA00022692"/>
    </source>
</evidence>
<feature type="transmembrane region" description="Helical" evidence="9">
    <location>
        <begin position="279"/>
        <end position="300"/>
    </location>
</feature>
<organism evidence="12 13">
    <name type="scientific">Thermosulfidibacter takaii (strain DSM 17441 / JCM 13301 / NBRC 103674 / ABI70S6)</name>
    <dbReference type="NCBI Taxonomy" id="1298851"/>
    <lineage>
        <taxon>Bacteria</taxon>
        <taxon>Pseudomonadati</taxon>
        <taxon>Thermosulfidibacterota</taxon>
        <taxon>Thermosulfidibacteria</taxon>
        <taxon>Thermosulfidibacterales</taxon>
        <taxon>Thermosulfidibacteraceae</taxon>
    </lineage>
</organism>
<dbReference type="EMBL" id="AP013035">
    <property type="protein sequence ID" value="BAT71019.1"/>
    <property type="molecule type" value="Genomic_DNA"/>
</dbReference>
<dbReference type="InterPro" id="IPR010227">
    <property type="entry name" value="NADH_Q_OxRdtase_chainM/4"/>
</dbReference>
<keyword evidence="3 8" id="KW-0812">Transmembrane</keyword>
<dbReference type="Proteomes" id="UP000063234">
    <property type="component" value="Chromosome"/>
</dbReference>
<feature type="transmembrane region" description="Helical" evidence="9">
    <location>
        <begin position="376"/>
        <end position="399"/>
    </location>
</feature>
<feature type="transmembrane region" description="Helical" evidence="9">
    <location>
        <begin position="247"/>
        <end position="267"/>
    </location>
</feature>
<dbReference type="STRING" id="1298851.TST_0210"/>
<feature type="transmembrane region" description="Helical" evidence="9">
    <location>
        <begin position="32"/>
        <end position="53"/>
    </location>
</feature>
<dbReference type="GO" id="GO:0016020">
    <property type="term" value="C:membrane"/>
    <property type="evidence" value="ECO:0007669"/>
    <property type="project" value="UniProtKB-SubCell"/>
</dbReference>
<evidence type="ECO:0000256" key="5">
    <source>
        <dbReference type="ARBA" id="ARBA00022989"/>
    </source>
</evidence>
<comment type="similarity">
    <text evidence="2">Belongs to the complex I subunit 4 family.</text>
</comment>
<feature type="transmembrane region" description="Helical" evidence="9">
    <location>
        <begin position="207"/>
        <end position="226"/>
    </location>
</feature>
<dbReference type="GO" id="GO:0003954">
    <property type="term" value="F:NADH dehydrogenase activity"/>
    <property type="evidence" value="ECO:0007669"/>
    <property type="project" value="TreeGrafter"/>
</dbReference>
<dbReference type="GO" id="GO:0042773">
    <property type="term" value="P:ATP synthesis coupled electron transport"/>
    <property type="evidence" value="ECO:0007669"/>
    <property type="project" value="InterPro"/>
</dbReference>
<dbReference type="PRINTS" id="PR01437">
    <property type="entry name" value="NUOXDRDTASE4"/>
</dbReference>
<dbReference type="EC" id="1.6.5.3" evidence="12"/>
<feature type="transmembrane region" description="Helical" evidence="9">
    <location>
        <begin position="114"/>
        <end position="132"/>
    </location>
</feature>
<evidence type="ECO:0000256" key="4">
    <source>
        <dbReference type="ARBA" id="ARBA00022967"/>
    </source>
</evidence>
<gene>
    <name evidence="12" type="ORF">TST_0210</name>
</gene>
<evidence type="ECO:0000256" key="7">
    <source>
        <dbReference type="ARBA" id="ARBA00023136"/>
    </source>
</evidence>
<feature type="domain" description="NADH:ubiquinone oxidoreductase chain 4 N-terminal" evidence="11">
    <location>
        <begin position="45"/>
        <end position="125"/>
    </location>
</feature>
<feature type="transmembrane region" description="Helical" evidence="9">
    <location>
        <begin position="85"/>
        <end position="107"/>
    </location>
</feature>
<dbReference type="NCBIfam" id="NF004499">
    <property type="entry name" value="PRK05846.1-3"/>
    <property type="match status" value="1"/>
</dbReference>